<feature type="domain" description="BZIP" evidence="3">
    <location>
        <begin position="74"/>
        <end position="138"/>
    </location>
</feature>
<organism evidence="4">
    <name type="scientific">Entomoneis paludosa</name>
    <dbReference type="NCBI Taxonomy" id="265537"/>
    <lineage>
        <taxon>Eukaryota</taxon>
        <taxon>Sar</taxon>
        <taxon>Stramenopiles</taxon>
        <taxon>Ochrophyta</taxon>
        <taxon>Bacillariophyta</taxon>
        <taxon>Bacillariophyceae</taxon>
        <taxon>Bacillariophycidae</taxon>
        <taxon>Entomoneidaceae</taxon>
        <taxon>Entomoneis</taxon>
    </lineage>
</organism>
<reference evidence="4" key="1">
    <citation type="submission" date="2021-01" db="EMBL/GenBank/DDBJ databases">
        <authorList>
            <person name="Corre E."/>
            <person name="Pelletier E."/>
            <person name="Niang G."/>
            <person name="Scheremetjew M."/>
            <person name="Finn R."/>
            <person name="Kale V."/>
            <person name="Holt S."/>
            <person name="Cochrane G."/>
            <person name="Meng A."/>
            <person name="Brown T."/>
            <person name="Cohen L."/>
        </authorList>
    </citation>
    <scope>NUCLEOTIDE SEQUENCE</scope>
    <source>
        <strain evidence="4">CCMP125</strain>
    </source>
</reference>
<feature type="compositionally biased region" description="Low complexity" evidence="2">
    <location>
        <begin position="280"/>
        <end position="302"/>
    </location>
</feature>
<dbReference type="EMBL" id="HBHT01017346">
    <property type="protein sequence ID" value="CAD9964767.1"/>
    <property type="molecule type" value="Transcribed_RNA"/>
</dbReference>
<feature type="region of interest" description="Disordered" evidence="2">
    <location>
        <begin position="1"/>
        <end position="50"/>
    </location>
</feature>
<proteinExistence type="predicted"/>
<dbReference type="SMART" id="SM00338">
    <property type="entry name" value="BRLZ"/>
    <property type="match status" value="1"/>
</dbReference>
<accession>A0A7S2YB06</accession>
<dbReference type="GO" id="GO:0003700">
    <property type="term" value="F:DNA-binding transcription factor activity"/>
    <property type="evidence" value="ECO:0007669"/>
    <property type="project" value="InterPro"/>
</dbReference>
<feature type="coiled-coil region" evidence="1">
    <location>
        <begin position="115"/>
        <end position="149"/>
    </location>
</feature>
<feature type="region of interest" description="Disordered" evidence="2">
    <location>
        <begin position="63"/>
        <end position="84"/>
    </location>
</feature>
<feature type="compositionally biased region" description="Basic and acidic residues" evidence="2">
    <location>
        <begin position="35"/>
        <end position="44"/>
    </location>
</feature>
<keyword evidence="1" id="KW-0175">Coiled coil</keyword>
<dbReference type="InterPro" id="IPR046347">
    <property type="entry name" value="bZIP_sf"/>
</dbReference>
<sequence length="342" mass="37240">MRLGEDQDTKSTEEARGSDSDTPHGDGSTRPTKTHRSDGRKYVEKNSLSEAELLEERDRVRATLRSKKATSTVTKEEAKAGRRASNRLSAFLARKRNKAAIDELKATIASLSKINAEQCGEIGQLQNDLAQARAENAKLQVQLQSRMQQVPQGQQQGSLQPNVARQHPIVGSQQPSTAPREAATAPSNPLVAAILRKLGHPNHHPYQQNHDFSSIQNIKQLIQSKCSGVQGKMNVGSEQAPEAQQQRLSQLFQSQIPQGLADALVQAQALQQQEQHRHQTQQSVVTASASSSCSSTSSGTSANQRPTPPPATSTAIMPSPDHFMENLRVLLLHQMGKSPKDA</sequence>
<dbReference type="InterPro" id="IPR004827">
    <property type="entry name" value="bZIP"/>
</dbReference>
<dbReference type="AlphaFoldDB" id="A0A7S2YB06"/>
<evidence type="ECO:0000313" key="4">
    <source>
        <dbReference type="EMBL" id="CAD9964767.1"/>
    </source>
</evidence>
<protein>
    <recommendedName>
        <fullName evidence="3">BZIP domain-containing protein</fullName>
    </recommendedName>
</protein>
<gene>
    <name evidence="4" type="ORF">APAL1065_LOCUS11565</name>
</gene>
<feature type="region of interest" description="Disordered" evidence="2">
    <location>
        <begin position="275"/>
        <end position="319"/>
    </location>
</feature>
<name>A0A7S2YB06_9STRA</name>
<evidence type="ECO:0000256" key="2">
    <source>
        <dbReference type="SAM" id="MobiDB-lite"/>
    </source>
</evidence>
<feature type="compositionally biased region" description="Basic and acidic residues" evidence="2">
    <location>
        <begin position="1"/>
        <end position="24"/>
    </location>
</feature>
<evidence type="ECO:0000259" key="3">
    <source>
        <dbReference type="SMART" id="SM00338"/>
    </source>
</evidence>
<evidence type="ECO:0000256" key="1">
    <source>
        <dbReference type="SAM" id="Coils"/>
    </source>
</evidence>
<dbReference type="SUPFAM" id="SSF57959">
    <property type="entry name" value="Leucine zipper domain"/>
    <property type="match status" value="1"/>
</dbReference>